<feature type="domain" description="Choline/carnitine acyltransferase" evidence="4">
    <location>
        <begin position="94"/>
        <end position="143"/>
    </location>
</feature>
<proteinExistence type="predicted"/>
<dbReference type="Proteomes" id="UP000784294">
    <property type="component" value="Unassembled WGS sequence"/>
</dbReference>
<evidence type="ECO:0000256" key="3">
    <source>
        <dbReference type="SAM" id="MobiDB-lite"/>
    </source>
</evidence>
<reference evidence="5" key="1">
    <citation type="submission" date="2018-11" db="EMBL/GenBank/DDBJ databases">
        <authorList>
            <consortium name="Pathogen Informatics"/>
        </authorList>
    </citation>
    <scope>NUCLEOTIDE SEQUENCE</scope>
</reference>
<accession>A0A448XMB4</accession>
<name>A0A448XMB4_9PLAT</name>
<dbReference type="EMBL" id="CAAALY010263723">
    <property type="protein sequence ID" value="VEL40114.1"/>
    <property type="molecule type" value="Genomic_DNA"/>
</dbReference>
<protein>
    <recommendedName>
        <fullName evidence="4">Choline/carnitine acyltransferase domain-containing protein</fullName>
    </recommendedName>
</protein>
<evidence type="ECO:0000259" key="4">
    <source>
        <dbReference type="Pfam" id="PF00755"/>
    </source>
</evidence>
<feature type="compositionally biased region" description="Polar residues" evidence="3">
    <location>
        <begin position="37"/>
        <end position="50"/>
    </location>
</feature>
<evidence type="ECO:0000256" key="1">
    <source>
        <dbReference type="ARBA" id="ARBA00023315"/>
    </source>
</evidence>
<dbReference type="SUPFAM" id="SSF52777">
    <property type="entry name" value="CoA-dependent acyltransferases"/>
    <property type="match status" value="1"/>
</dbReference>
<feature type="compositionally biased region" description="Polar residues" evidence="3">
    <location>
        <begin position="61"/>
        <end position="79"/>
    </location>
</feature>
<dbReference type="PANTHER" id="PTHR22589">
    <property type="entry name" value="CARNITINE O-ACYLTRANSFERASE"/>
    <property type="match status" value="1"/>
</dbReference>
<dbReference type="InterPro" id="IPR042231">
    <property type="entry name" value="Cho/carn_acyl_trans_2"/>
</dbReference>
<sequence length="146" mass="16642">MIPCSDDVRHLTEESLAHFHQNRRRLPRKQRQHESSTRANRQLIQRNPPSYSGGIDLRISPPNTFARNGTSAERTSDSVSLFDHPIPEDLTDQGMTLMFGNYINLWADKSFNYLAFSDGRVGLNVEHSWSDAPVIAHLSEIIVNEK</sequence>
<gene>
    <name evidence="5" type="ORF">PXEA_LOCUS33554</name>
</gene>
<keyword evidence="6" id="KW-1185">Reference proteome</keyword>
<keyword evidence="1" id="KW-0012">Acyltransferase</keyword>
<dbReference type="AlphaFoldDB" id="A0A448XMB4"/>
<feature type="active site" description="Proton acceptor" evidence="2">
    <location>
        <position position="127"/>
    </location>
</feature>
<dbReference type="PANTHER" id="PTHR22589:SF31">
    <property type="entry name" value="CARNITINE O-PALMITOYLTRANSFERASE"/>
    <property type="match status" value="1"/>
</dbReference>
<dbReference type="InterPro" id="IPR000542">
    <property type="entry name" value="Carn_acyl_trans"/>
</dbReference>
<organism evidence="5 6">
    <name type="scientific">Protopolystoma xenopodis</name>
    <dbReference type="NCBI Taxonomy" id="117903"/>
    <lineage>
        <taxon>Eukaryota</taxon>
        <taxon>Metazoa</taxon>
        <taxon>Spiralia</taxon>
        <taxon>Lophotrochozoa</taxon>
        <taxon>Platyhelminthes</taxon>
        <taxon>Monogenea</taxon>
        <taxon>Polyopisthocotylea</taxon>
        <taxon>Polystomatidea</taxon>
        <taxon>Polystomatidae</taxon>
        <taxon>Protopolystoma</taxon>
    </lineage>
</organism>
<evidence type="ECO:0000256" key="2">
    <source>
        <dbReference type="PIRSR" id="PIRSR600542-1"/>
    </source>
</evidence>
<evidence type="ECO:0000313" key="5">
    <source>
        <dbReference type="EMBL" id="VEL40114.1"/>
    </source>
</evidence>
<feature type="region of interest" description="Disordered" evidence="3">
    <location>
        <begin position="20"/>
        <end position="80"/>
    </location>
</feature>
<dbReference type="GO" id="GO:0009437">
    <property type="term" value="P:carnitine metabolic process"/>
    <property type="evidence" value="ECO:0007669"/>
    <property type="project" value="TreeGrafter"/>
</dbReference>
<evidence type="ECO:0000313" key="6">
    <source>
        <dbReference type="Proteomes" id="UP000784294"/>
    </source>
</evidence>
<dbReference type="GO" id="GO:0006631">
    <property type="term" value="P:fatty acid metabolic process"/>
    <property type="evidence" value="ECO:0007669"/>
    <property type="project" value="TreeGrafter"/>
</dbReference>
<dbReference type="Gene3D" id="3.30.559.70">
    <property type="entry name" value="Choline/Carnitine o-acyltransferase, domain 2"/>
    <property type="match status" value="1"/>
</dbReference>
<comment type="caution">
    <text evidence="5">The sequence shown here is derived from an EMBL/GenBank/DDBJ whole genome shotgun (WGS) entry which is preliminary data.</text>
</comment>
<dbReference type="OrthoDB" id="240216at2759"/>
<dbReference type="InterPro" id="IPR039551">
    <property type="entry name" value="Cho/carn_acyl_trans"/>
</dbReference>
<keyword evidence="1" id="KW-0808">Transferase</keyword>
<feature type="compositionally biased region" description="Basic residues" evidence="3">
    <location>
        <begin position="20"/>
        <end position="31"/>
    </location>
</feature>
<dbReference type="GO" id="GO:0004095">
    <property type="term" value="F:carnitine O-palmitoyltransferase activity"/>
    <property type="evidence" value="ECO:0007669"/>
    <property type="project" value="TreeGrafter"/>
</dbReference>
<dbReference type="Pfam" id="PF00755">
    <property type="entry name" value="Carn_acyltransf"/>
    <property type="match status" value="1"/>
</dbReference>
<dbReference type="GO" id="GO:0005739">
    <property type="term" value="C:mitochondrion"/>
    <property type="evidence" value="ECO:0007669"/>
    <property type="project" value="TreeGrafter"/>
</dbReference>